<protein>
    <submittedName>
        <fullName evidence="1">Integrase catalytic domain-containing protein</fullName>
    </submittedName>
</protein>
<evidence type="ECO:0000313" key="2">
    <source>
        <dbReference type="Proteomes" id="UP000478052"/>
    </source>
</evidence>
<dbReference type="Proteomes" id="UP000478052">
    <property type="component" value="Unassembled WGS sequence"/>
</dbReference>
<reference evidence="1 2" key="1">
    <citation type="submission" date="2019-08" db="EMBL/GenBank/DDBJ databases">
        <title>Whole genome of Aphis craccivora.</title>
        <authorList>
            <person name="Voronova N.V."/>
            <person name="Shulinski R.S."/>
            <person name="Bandarenka Y.V."/>
            <person name="Zhorov D.G."/>
            <person name="Warner D."/>
        </authorList>
    </citation>
    <scope>NUCLEOTIDE SEQUENCE [LARGE SCALE GENOMIC DNA]</scope>
    <source>
        <strain evidence="1">180601</strain>
        <tissue evidence="1">Whole Body</tissue>
    </source>
</reference>
<keyword evidence="2" id="KW-1185">Reference proteome</keyword>
<dbReference type="EMBL" id="VUJU01008302">
    <property type="protein sequence ID" value="KAF0732690.1"/>
    <property type="molecule type" value="Genomic_DNA"/>
</dbReference>
<accession>A0A6G0WYN1</accession>
<proteinExistence type="predicted"/>
<comment type="caution">
    <text evidence="1">The sequence shown here is derived from an EMBL/GenBank/DDBJ whole genome shotgun (WGS) entry which is preliminary data.</text>
</comment>
<evidence type="ECO:0000313" key="1">
    <source>
        <dbReference type="EMBL" id="KAF0732690.1"/>
    </source>
</evidence>
<organism evidence="1 2">
    <name type="scientific">Aphis craccivora</name>
    <name type="common">Cowpea aphid</name>
    <dbReference type="NCBI Taxonomy" id="307492"/>
    <lineage>
        <taxon>Eukaryota</taxon>
        <taxon>Metazoa</taxon>
        <taxon>Ecdysozoa</taxon>
        <taxon>Arthropoda</taxon>
        <taxon>Hexapoda</taxon>
        <taxon>Insecta</taxon>
        <taxon>Pterygota</taxon>
        <taxon>Neoptera</taxon>
        <taxon>Paraneoptera</taxon>
        <taxon>Hemiptera</taxon>
        <taxon>Sternorrhyncha</taxon>
        <taxon>Aphidomorpha</taxon>
        <taxon>Aphidoidea</taxon>
        <taxon>Aphididae</taxon>
        <taxon>Aphidini</taxon>
        <taxon>Aphis</taxon>
        <taxon>Aphis</taxon>
    </lineage>
</organism>
<gene>
    <name evidence="1" type="ORF">FWK35_00021705</name>
</gene>
<sequence length="206" mass="24153">MFVDVIILSDILQRRFDWSSLLELSTRKSLDAVSISSSQLWWSGPIWLSNEHTPSLAWISYSYSNWMKLLRITALIKLFTDNCFPISRQRKQKIFFFIRSEELQSAKHHLKTQFETFPDEITALKQLNHFIDTLGLIRVDGRHANAPIAESKKCPIVHPFKRRSVAKQTVSRCIQCFRTRPKFIPLFMAPLPRERVTIERTFSNVD</sequence>
<name>A0A6G0WYN1_APHCR</name>
<dbReference type="AlphaFoldDB" id="A0A6G0WYN1"/>